<accession>A0A929G1D7</accession>
<dbReference type="AlphaFoldDB" id="A0A929G1D7"/>
<organism evidence="2 3">
    <name type="scientific">Saccharopolyspora montiporae</name>
    <dbReference type="NCBI Taxonomy" id="2781240"/>
    <lineage>
        <taxon>Bacteria</taxon>
        <taxon>Bacillati</taxon>
        <taxon>Actinomycetota</taxon>
        <taxon>Actinomycetes</taxon>
        <taxon>Pseudonocardiales</taxon>
        <taxon>Pseudonocardiaceae</taxon>
        <taxon>Saccharopolyspora</taxon>
    </lineage>
</organism>
<dbReference type="EMBL" id="JADEYC010000014">
    <property type="protein sequence ID" value="MBE9374573.1"/>
    <property type="molecule type" value="Genomic_DNA"/>
</dbReference>
<proteinExistence type="predicted"/>
<reference evidence="2" key="1">
    <citation type="submission" date="2020-10" db="EMBL/GenBank/DDBJ databases">
        <title>Diversity and distribution of actinomycetes associated with coral in the coast of Hainan.</title>
        <authorList>
            <person name="Li F."/>
        </authorList>
    </citation>
    <scope>NUCLEOTIDE SEQUENCE</scope>
    <source>
        <strain evidence="2">HNM0983</strain>
    </source>
</reference>
<evidence type="ECO:0000313" key="2">
    <source>
        <dbReference type="EMBL" id="MBE9374573.1"/>
    </source>
</evidence>
<protein>
    <submittedName>
        <fullName evidence="2">Uncharacterized protein</fullName>
    </submittedName>
</protein>
<keyword evidence="3" id="KW-1185">Reference proteome</keyword>
<feature type="compositionally biased region" description="Pro residues" evidence="1">
    <location>
        <begin position="1"/>
        <end position="10"/>
    </location>
</feature>
<evidence type="ECO:0000256" key="1">
    <source>
        <dbReference type="SAM" id="MobiDB-lite"/>
    </source>
</evidence>
<dbReference type="RefSeq" id="WP_193928016.1">
    <property type="nucleotide sequence ID" value="NZ_JADEYC010000014.1"/>
</dbReference>
<name>A0A929G1D7_9PSEU</name>
<dbReference type="Proteomes" id="UP000598360">
    <property type="component" value="Unassembled WGS sequence"/>
</dbReference>
<sequence>MTHPTPPPRGQPHYPAQPDEQRLREGPPPTRVDEFAVVAFATPVV</sequence>
<gene>
    <name evidence="2" type="ORF">IQ251_08940</name>
</gene>
<evidence type="ECO:0000313" key="3">
    <source>
        <dbReference type="Proteomes" id="UP000598360"/>
    </source>
</evidence>
<feature type="region of interest" description="Disordered" evidence="1">
    <location>
        <begin position="1"/>
        <end position="29"/>
    </location>
</feature>
<comment type="caution">
    <text evidence="2">The sequence shown here is derived from an EMBL/GenBank/DDBJ whole genome shotgun (WGS) entry which is preliminary data.</text>
</comment>